<evidence type="ECO:0000313" key="1">
    <source>
        <dbReference type="EMBL" id="CEK63257.1"/>
    </source>
</evidence>
<name>A0A0B6Z4F0_9EUPU</name>
<proteinExistence type="predicted"/>
<feature type="non-terminal residue" evidence="1">
    <location>
        <position position="72"/>
    </location>
</feature>
<dbReference type="EMBL" id="HACG01016392">
    <property type="protein sequence ID" value="CEK63257.1"/>
    <property type="molecule type" value="Transcribed_RNA"/>
</dbReference>
<accession>A0A0B6Z4F0</accession>
<reference evidence="1" key="1">
    <citation type="submission" date="2014-12" db="EMBL/GenBank/DDBJ databases">
        <title>Insight into the proteome of Arion vulgaris.</title>
        <authorList>
            <person name="Aradska J."/>
            <person name="Bulat T."/>
            <person name="Smidak R."/>
            <person name="Sarate P."/>
            <person name="Gangsoo J."/>
            <person name="Sialana F."/>
            <person name="Bilban M."/>
            <person name="Lubec G."/>
        </authorList>
    </citation>
    <scope>NUCLEOTIDE SEQUENCE</scope>
    <source>
        <tissue evidence="1">Skin</tissue>
    </source>
</reference>
<gene>
    <name evidence="1" type="primary">ORF47701</name>
</gene>
<feature type="non-terminal residue" evidence="1">
    <location>
        <position position="1"/>
    </location>
</feature>
<dbReference type="AlphaFoldDB" id="A0A0B6Z4F0"/>
<sequence>SDSSLEVPSPLINDDINNACEVPIWISGEVMESTCDVDKNDGGGLNWRATDDINVMTSSSTGMLVTPKSYGK</sequence>
<organism evidence="1">
    <name type="scientific">Arion vulgaris</name>
    <dbReference type="NCBI Taxonomy" id="1028688"/>
    <lineage>
        <taxon>Eukaryota</taxon>
        <taxon>Metazoa</taxon>
        <taxon>Spiralia</taxon>
        <taxon>Lophotrochozoa</taxon>
        <taxon>Mollusca</taxon>
        <taxon>Gastropoda</taxon>
        <taxon>Heterobranchia</taxon>
        <taxon>Euthyneura</taxon>
        <taxon>Panpulmonata</taxon>
        <taxon>Eupulmonata</taxon>
        <taxon>Stylommatophora</taxon>
        <taxon>Helicina</taxon>
        <taxon>Arionoidea</taxon>
        <taxon>Arionidae</taxon>
        <taxon>Arion</taxon>
    </lineage>
</organism>
<protein>
    <submittedName>
        <fullName evidence="1">Uncharacterized protein</fullName>
    </submittedName>
</protein>